<dbReference type="InterPro" id="IPR011577">
    <property type="entry name" value="Cyt_b561_bac/Ni-Hgenase"/>
</dbReference>
<evidence type="ECO:0000256" key="3">
    <source>
        <dbReference type="ARBA" id="ARBA00022448"/>
    </source>
</evidence>
<keyword evidence="17" id="KW-1185">Reference proteome</keyword>
<reference evidence="16 17" key="1">
    <citation type="submission" date="2019-01" db="EMBL/GenBank/DDBJ databases">
        <authorList>
            <person name="Zhang S."/>
        </authorList>
    </citation>
    <scope>NUCLEOTIDE SEQUENCE [LARGE SCALE GENOMIC DNA]</scope>
    <source>
        <strain evidence="16 17">1626</strain>
    </source>
</reference>
<dbReference type="GO" id="GO:0020037">
    <property type="term" value="F:heme binding"/>
    <property type="evidence" value="ECO:0007669"/>
    <property type="project" value="TreeGrafter"/>
</dbReference>
<dbReference type="Gene3D" id="1.20.950.20">
    <property type="entry name" value="Transmembrane di-heme cytochromes, Chain C"/>
    <property type="match status" value="2"/>
</dbReference>
<evidence type="ECO:0000256" key="12">
    <source>
        <dbReference type="ARBA" id="ARBA00037975"/>
    </source>
</evidence>
<evidence type="ECO:0000256" key="4">
    <source>
        <dbReference type="ARBA" id="ARBA00022475"/>
    </source>
</evidence>
<dbReference type="Proteomes" id="UP000298681">
    <property type="component" value="Unassembled WGS sequence"/>
</dbReference>
<feature type="region of interest" description="Disordered" evidence="13">
    <location>
        <begin position="177"/>
        <end position="196"/>
    </location>
</feature>
<comment type="cofactor">
    <cofactor evidence="1">
        <name>heme b</name>
        <dbReference type="ChEBI" id="CHEBI:60344"/>
    </cofactor>
</comment>
<gene>
    <name evidence="16" type="ORF">E4582_01490</name>
</gene>
<dbReference type="InterPro" id="IPR052168">
    <property type="entry name" value="Cytochrome_b561_oxidase"/>
</dbReference>
<keyword evidence="10" id="KW-0408">Iron</keyword>
<evidence type="ECO:0000256" key="9">
    <source>
        <dbReference type="ARBA" id="ARBA00022989"/>
    </source>
</evidence>
<keyword evidence="7" id="KW-0479">Metal-binding</keyword>
<evidence type="ECO:0000256" key="10">
    <source>
        <dbReference type="ARBA" id="ARBA00023004"/>
    </source>
</evidence>
<evidence type="ECO:0000256" key="13">
    <source>
        <dbReference type="SAM" id="MobiDB-lite"/>
    </source>
</evidence>
<comment type="similarity">
    <text evidence="12">Belongs to the cytochrome b561 family.</text>
</comment>
<evidence type="ECO:0000256" key="8">
    <source>
        <dbReference type="ARBA" id="ARBA00022982"/>
    </source>
</evidence>
<evidence type="ECO:0000256" key="1">
    <source>
        <dbReference type="ARBA" id="ARBA00001970"/>
    </source>
</evidence>
<evidence type="ECO:0000259" key="15">
    <source>
        <dbReference type="Pfam" id="PF01292"/>
    </source>
</evidence>
<keyword evidence="11 14" id="KW-0472">Membrane</keyword>
<keyword evidence="3" id="KW-0813">Transport</keyword>
<evidence type="ECO:0000256" key="6">
    <source>
        <dbReference type="ARBA" id="ARBA00022692"/>
    </source>
</evidence>
<comment type="caution">
    <text evidence="16">The sequence shown here is derived from an EMBL/GenBank/DDBJ whole genome shotgun (WGS) entry which is preliminary data.</text>
</comment>
<protein>
    <submittedName>
        <fullName evidence="16">Cytochrome b</fullName>
    </submittedName>
</protein>
<evidence type="ECO:0000256" key="14">
    <source>
        <dbReference type="SAM" id="Phobius"/>
    </source>
</evidence>
<keyword evidence="9 14" id="KW-1133">Transmembrane helix</keyword>
<dbReference type="GO" id="GO:0009055">
    <property type="term" value="F:electron transfer activity"/>
    <property type="evidence" value="ECO:0007669"/>
    <property type="project" value="InterPro"/>
</dbReference>
<dbReference type="InterPro" id="IPR016174">
    <property type="entry name" value="Di-haem_cyt_TM"/>
</dbReference>
<evidence type="ECO:0000256" key="5">
    <source>
        <dbReference type="ARBA" id="ARBA00022617"/>
    </source>
</evidence>
<feature type="transmembrane region" description="Helical" evidence="14">
    <location>
        <begin position="42"/>
        <end position="60"/>
    </location>
</feature>
<comment type="subcellular location">
    <subcellularLocation>
        <location evidence="2">Cell membrane</location>
        <topology evidence="2">Multi-pass membrane protein</topology>
    </subcellularLocation>
</comment>
<evidence type="ECO:0000313" key="16">
    <source>
        <dbReference type="EMBL" id="TKS53578.1"/>
    </source>
</evidence>
<feature type="transmembrane region" description="Helical" evidence="14">
    <location>
        <begin position="81"/>
        <end position="103"/>
    </location>
</feature>
<feature type="transmembrane region" description="Helical" evidence="14">
    <location>
        <begin position="139"/>
        <end position="159"/>
    </location>
</feature>
<dbReference type="AlphaFoldDB" id="A0A4Z1RA34"/>
<evidence type="ECO:0000256" key="11">
    <source>
        <dbReference type="ARBA" id="ARBA00023136"/>
    </source>
</evidence>
<dbReference type="Pfam" id="PF01292">
    <property type="entry name" value="Ni_hydr_CYTB"/>
    <property type="match status" value="1"/>
</dbReference>
<sequence>MSRYPLSARLLHWAMAALLLSQLSLGVAMVDRWQPWTTPAIQLHRAFGVLALVLVLLRLANRLRFRAPPLPRSIPVLQRALARASHWALYALMLALPLTGWAMHGAAGLPVRVGGFVLPALMGADLARYGLLRELHAWLAYSLLALVLVHAGAALHHAWVRRDGVFDHMAFGRRRPAEAATPASADVPTSDGTVAR</sequence>
<evidence type="ECO:0000256" key="7">
    <source>
        <dbReference type="ARBA" id="ARBA00022723"/>
    </source>
</evidence>
<keyword evidence="8" id="KW-0249">Electron transport</keyword>
<dbReference type="PANTHER" id="PTHR30529">
    <property type="entry name" value="CYTOCHROME B561"/>
    <property type="match status" value="1"/>
</dbReference>
<dbReference type="GO" id="GO:0022904">
    <property type="term" value="P:respiratory electron transport chain"/>
    <property type="evidence" value="ECO:0007669"/>
    <property type="project" value="InterPro"/>
</dbReference>
<keyword evidence="5" id="KW-0349">Heme</keyword>
<dbReference type="EMBL" id="SPUH01000001">
    <property type="protein sequence ID" value="TKS53578.1"/>
    <property type="molecule type" value="Genomic_DNA"/>
</dbReference>
<organism evidence="16 17">
    <name type="scientific">Luteimonas yindakuii</name>
    <dbReference type="NCBI Taxonomy" id="2565782"/>
    <lineage>
        <taxon>Bacteria</taxon>
        <taxon>Pseudomonadati</taxon>
        <taxon>Pseudomonadota</taxon>
        <taxon>Gammaproteobacteria</taxon>
        <taxon>Lysobacterales</taxon>
        <taxon>Lysobacteraceae</taxon>
        <taxon>Luteimonas</taxon>
    </lineage>
</organism>
<evidence type="ECO:0000256" key="2">
    <source>
        <dbReference type="ARBA" id="ARBA00004651"/>
    </source>
</evidence>
<dbReference type="GO" id="GO:0005886">
    <property type="term" value="C:plasma membrane"/>
    <property type="evidence" value="ECO:0007669"/>
    <property type="project" value="UniProtKB-SubCell"/>
</dbReference>
<evidence type="ECO:0000313" key="17">
    <source>
        <dbReference type="Proteomes" id="UP000298681"/>
    </source>
</evidence>
<feature type="domain" description="Cytochrome b561 bacterial/Ni-hydrogenase" evidence="15">
    <location>
        <begin position="3"/>
        <end position="171"/>
    </location>
</feature>
<dbReference type="PANTHER" id="PTHR30529:SF6">
    <property type="entry name" value="BLL0291 PROTEIN"/>
    <property type="match status" value="1"/>
</dbReference>
<name>A0A4Z1RA34_9GAMM</name>
<proteinExistence type="inferred from homology"/>
<dbReference type="RefSeq" id="WP_134672964.1">
    <property type="nucleotide sequence ID" value="NZ_SPUH01000001.1"/>
</dbReference>
<keyword evidence="4" id="KW-1003">Cell membrane</keyword>
<accession>A0A4Z1RA34</accession>
<dbReference type="SUPFAM" id="SSF81342">
    <property type="entry name" value="Transmembrane di-heme cytochromes"/>
    <property type="match status" value="1"/>
</dbReference>
<dbReference type="GO" id="GO:0046872">
    <property type="term" value="F:metal ion binding"/>
    <property type="evidence" value="ECO:0007669"/>
    <property type="project" value="UniProtKB-KW"/>
</dbReference>
<keyword evidence="6 14" id="KW-0812">Transmembrane</keyword>